<protein>
    <submittedName>
        <fullName evidence="1">WYL domain-containing protein</fullName>
    </submittedName>
</protein>
<evidence type="ECO:0000313" key="2">
    <source>
        <dbReference type="Proteomes" id="UP000824081"/>
    </source>
</evidence>
<dbReference type="EMBL" id="DVMZ01000046">
    <property type="protein sequence ID" value="HIU58765.1"/>
    <property type="molecule type" value="Genomic_DNA"/>
</dbReference>
<dbReference type="Proteomes" id="UP000824081">
    <property type="component" value="Unassembled WGS sequence"/>
</dbReference>
<reference evidence="1" key="2">
    <citation type="journal article" date="2021" name="PeerJ">
        <title>Extensive microbial diversity within the chicken gut microbiome revealed by metagenomics and culture.</title>
        <authorList>
            <person name="Gilroy R."/>
            <person name="Ravi A."/>
            <person name="Getino M."/>
            <person name="Pursley I."/>
            <person name="Horton D.L."/>
            <person name="Alikhan N.F."/>
            <person name="Baker D."/>
            <person name="Gharbi K."/>
            <person name="Hall N."/>
            <person name="Watson M."/>
            <person name="Adriaenssens E.M."/>
            <person name="Foster-Nyarko E."/>
            <person name="Jarju S."/>
            <person name="Secka A."/>
            <person name="Antonio M."/>
            <person name="Oren A."/>
            <person name="Chaudhuri R.R."/>
            <person name="La Ragione R."/>
            <person name="Hildebrand F."/>
            <person name="Pallen M.J."/>
        </authorList>
    </citation>
    <scope>NUCLEOTIDE SEQUENCE</scope>
    <source>
        <strain evidence="1">11687</strain>
    </source>
</reference>
<proteinExistence type="predicted"/>
<feature type="non-terminal residue" evidence="1">
    <location>
        <position position="60"/>
    </location>
</feature>
<sequence>MTEKIKVSIPQSTADLLAKDCADFRVCKADGSPNMNAFLNTLLVNFYEEFAGLEEKIHDR</sequence>
<reference evidence="1" key="1">
    <citation type="submission" date="2020-10" db="EMBL/GenBank/DDBJ databases">
        <authorList>
            <person name="Gilroy R."/>
        </authorList>
    </citation>
    <scope>NUCLEOTIDE SEQUENCE</scope>
    <source>
        <strain evidence="1">11687</strain>
    </source>
</reference>
<comment type="caution">
    <text evidence="1">The sequence shown here is derived from an EMBL/GenBank/DDBJ whole genome shotgun (WGS) entry which is preliminary data.</text>
</comment>
<name>A0A9D1ME72_9FIRM</name>
<gene>
    <name evidence="1" type="ORF">IAC57_01560</name>
</gene>
<accession>A0A9D1ME72</accession>
<organism evidence="1 2">
    <name type="scientific">Candidatus Scatosoma pullistercoris</name>
    <dbReference type="NCBI Taxonomy" id="2840934"/>
    <lineage>
        <taxon>Bacteria</taxon>
        <taxon>Bacillati</taxon>
        <taxon>Bacillota</taxon>
        <taxon>Clostridia</taxon>
        <taxon>Candidatus Scatosoma</taxon>
    </lineage>
</organism>
<dbReference type="AlphaFoldDB" id="A0A9D1ME72"/>
<evidence type="ECO:0000313" key="1">
    <source>
        <dbReference type="EMBL" id="HIU58765.1"/>
    </source>
</evidence>